<evidence type="ECO:0000313" key="2">
    <source>
        <dbReference type="Proteomes" id="UP000030762"/>
    </source>
</evidence>
<dbReference type="Gene3D" id="1.25.40.20">
    <property type="entry name" value="Ankyrin repeat-containing domain"/>
    <property type="match status" value="1"/>
</dbReference>
<dbReference type="AlphaFoldDB" id="T0SBR1"/>
<dbReference type="InParanoid" id="T0SBR1"/>
<dbReference type="RefSeq" id="XP_008606686.1">
    <property type="nucleotide sequence ID" value="XM_008608464.1"/>
</dbReference>
<gene>
    <name evidence="1" type="ORF">SDRG_02860</name>
</gene>
<dbReference type="Proteomes" id="UP000030762">
    <property type="component" value="Unassembled WGS sequence"/>
</dbReference>
<dbReference type="GeneID" id="19943587"/>
<name>T0SBR1_SAPDV</name>
<keyword evidence="2" id="KW-1185">Reference proteome</keyword>
<dbReference type="EMBL" id="JH767137">
    <property type="protein sequence ID" value="EQC40212.1"/>
    <property type="molecule type" value="Genomic_DNA"/>
</dbReference>
<dbReference type="SUPFAM" id="SSF48403">
    <property type="entry name" value="Ankyrin repeat"/>
    <property type="match status" value="1"/>
</dbReference>
<dbReference type="InterPro" id="IPR036770">
    <property type="entry name" value="Ankyrin_rpt-contain_sf"/>
</dbReference>
<protein>
    <submittedName>
        <fullName evidence="1">Uncharacterized protein</fullName>
    </submittedName>
</protein>
<evidence type="ECO:0000313" key="1">
    <source>
        <dbReference type="EMBL" id="EQC40212.1"/>
    </source>
</evidence>
<sequence>MAHAMSRELTNAEVAVFAAIQRGDYGDVCAFLKKLGNVNIADPAKKTSEYTYTLVHATLEAFCTGRHAIENYLKLGKDAKTTQVQALCKTQLEILDLVLRTRFDAMQVCSQDATTLPTLTMRWVEPPHTVAFFKVLMHRDHTHSGIKPNMCDLVPGQPCVFEAVQRRNFEAATFFFAHGIEVTTMNEDGECLLYNAVMRRDLLAVEFLLRQTDINVNQLTF</sequence>
<organism evidence="1 2">
    <name type="scientific">Saprolegnia diclina (strain VS20)</name>
    <dbReference type="NCBI Taxonomy" id="1156394"/>
    <lineage>
        <taxon>Eukaryota</taxon>
        <taxon>Sar</taxon>
        <taxon>Stramenopiles</taxon>
        <taxon>Oomycota</taxon>
        <taxon>Saprolegniomycetes</taxon>
        <taxon>Saprolegniales</taxon>
        <taxon>Saprolegniaceae</taxon>
        <taxon>Saprolegnia</taxon>
    </lineage>
</organism>
<proteinExistence type="predicted"/>
<reference evidence="1 2" key="1">
    <citation type="submission" date="2012-04" db="EMBL/GenBank/DDBJ databases">
        <title>The Genome Sequence of Saprolegnia declina VS20.</title>
        <authorList>
            <consortium name="The Broad Institute Genome Sequencing Platform"/>
            <person name="Russ C."/>
            <person name="Nusbaum C."/>
            <person name="Tyler B."/>
            <person name="van West P."/>
            <person name="Dieguez-Uribeondo J."/>
            <person name="de Bruijn I."/>
            <person name="Tripathy S."/>
            <person name="Jiang R."/>
            <person name="Young S.K."/>
            <person name="Zeng Q."/>
            <person name="Gargeya S."/>
            <person name="Fitzgerald M."/>
            <person name="Haas B."/>
            <person name="Abouelleil A."/>
            <person name="Alvarado L."/>
            <person name="Arachchi H.M."/>
            <person name="Berlin A."/>
            <person name="Chapman S.B."/>
            <person name="Goldberg J."/>
            <person name="Griggs A."/>
            <person name="Gujja S."/>
            <person name="Hansen M."/>
            <person name="Howarth C."/>
            <person name="Imamovic A."/>
            <person name="Larimer J."/>
            <person name="McCowen C."/>
            <person name="Montmayeur A."/>
            <person name="Murphy C."/>
            <person name="Neiman D."/>
            <person name="Pearson M."/>
            <person name="Priest M."/>
            <person name="Roberts A."/>
            <person name="Saif S."/>
            <person name="Shea T."/>
            <person name="Sisk P."/>
            <person name="Sykes S."/>
            <person name="Wortman J."/>
            <person name="Nusbaum C."/>
            <person name="Birren B."/>
        </authorList>
    </citation>
    <scope>NUCLEOTIDE SEQUENCE [LARGE SCALE GENOMIC DNA]</scope>
    <source>
        <strain evidence="1 2">VS20</strain>
    </source>
</reference>
<dbReference type="VEuPathDB" id="FungiDB:SDRG_02860"/>
<accession>T0SBR1</accession>